<feature type="domain" description="Ribonuclease PIN" evidence="16">
    <location>
        <begin position="8"/>
        <end position="94"/>
    </location>
</feature>
<comment type="caution">
    <text evidence="17">The sequence shown here is derived from an EMBL/GenBank/DDBJ whole genome shotgun (WGS) entry which is preliminary data.</text>
</comment>
<dbReference type="GO" id="GO:0016787">
    <property type="term" value="F:hydrolase activity"/>
    <property type="evidence" value="ECO:0007669"/>
    <property type="project" value="UniProtKB-KW"/>
</dbReference>
<feature type="binding site" evidence="13">
    <location>
        <position position="303"/>
    </location>
    <ligand>
        <name>Zn(2+)</name>
        <dbReference type="ChEBI" id="CHEBI:29105"/>
    </ligand>
</feature>
<keyword evidence="7" id="KW-0863">Zinc-finger</keyword>
<dbReference type="CDD" id="cd09876">
    <property type="entry name" value="PIN_Nob1-like"/>
    <property type="match status" value="1"/>
</dbReference>
<dbReference type="PANTHER" id="PTHR12814">
    <property type="entry name" value="RNA-BINDING PROTEIN NOB1"/>
    <property type="match status" value="1"/>
</dbReference>
<evidence type="ECO:0000256" key="9">
    <source>
        <dbReference type="ARBA" id="ARBA00022833"/>
    </source>
</evidence>
<feature type="compositionally biased region" description="Acidic residues" evidence="14">
    <location>
        <begin position="218"/>
        <end position="239"/>
    </location>
</feature>
<dbReference type="EMBL" id="JAWDGP010005302">
    <property type="protein sequence ID" value="KAK3757943.1"/>
    <property type="molecule type" value="Genomic_DNA"/>
</dbReference>
<dbReference type="SUPFAM" id="SSF144206">
    <property type="entry name" value="NOB1 zinc finger-like"/>
    <property type="match status" value="1"/>
</dbReference>
<organism evidence="17 18">
    <name type="scientific">Elysia crispata</name>
    <name type="common">lettuce slug</name>
    <dbReference type="NCBI Taxonomy" id="231223"/>
    <lineage>
        <taxon>Eukaryota</taxon>
        <taxon>Metazoa</taxon>
        <taxon>Spiralia</taxon>
        <taxon>Lophotrochozoa</taxon>
        <taxon>Mollusca</taxon>
        <taxon>Gastropoda</taxon>
        <taxon>Heterobranchia</taxon>
        <taxon>Euthyneura</taxon>
        <taxon>Panpulmonata</taxon>
        <taxon>Sacoglossa</taxon>
        <taxon>Placobranchoidea</taxon>
        <taxon>Plakobranchidae</taxon>
        <taxon>Elysia</taxon>
    </lineage>
</organism>
<name>A0AAE0YVB6_9GAST</name>
<dbReference type="PIRSF" id="PIRSF037125">
    <property type="entry name" value="D-site_20S_pre-rRNA_nuclease"/>
    <property type="match status" value="1"/>
</dbReference>
<comment type="function">
    <text evidence="11">May play a role in mRNA degradation. Endonuclease required for processing of 20S pre-rRNA precursor and biogenesis of 40S ribosomal subunits.</text>
</comment>
<keyword evidence="6 12" id="KW-0479">Metal-binding</keyword>
<feature type="domain" description="Nin one binding (NOB1) Zn-ribbon-like" evidence="15">
    <location>
        <begin position="293"/>
        <end position="364"/>
    </location>
</feature>
<evidence type="ECO:0000256" key="12">
    <source>
        <dbReference type="PIRNR" id="PIRNR037125"/>
    </source>
</evidence>
<evidence type="ECO:0000256" key="8">
    <source>
        <dbReference type="ARBA" id="ARBA00022801"/>
    </source>
</evidence>
<evidence type="ECO:0000256" key="1">
    <source>
        <dbReference type="ARBA" id="ARBA00004123"/>
    </source>
</evidence>
<dbReference type="Proteomes" id="UP001283361">
    <property type="component" value="Unassembled WGS sequence"/>
</dbReference>
<dbReference type="Gene3D" id="3.40.50.1010">
    <property type="entry name" value="5'-nuclease"/>
    <property type="match status" value="1"/>
</dbReference>
<dbReference type="Pfam" id="PF08772">
    <property type="entry name" value="Zn_ribbon_NOB1"/>
    <property type="match status" value="1"/>
</dbReference>
<dbReference type="GO" id="GO:0005634">
    <property type="term" value="C:nucleus"/>
    <property type="evidence" value="ECO:0007669"/>
    <property type="project" value="UniProtKB-SubCell"/>
</dbReference>
<dbReference type="GO" id="GO:0030688">
    <property type="term" value="C:preribosome, small subunit precursor"/>
    <property type="evidence" value="ECO:0007669"/>
    <property type="project" value="TreeGrafter"/>
</dbReference>
<dbReference type="InterPro" id="IPR014881">
    <property type="entry name" value="NOB1_Zn-bd"/>
</dbReference>
<comment type="similarity">
    <text evidence="2 12">Belongs to the NOB1 family.</text>
</comment>
<reference evidence="17" key="1">
    <citation type="journal article" date="2023" name="G3 (Bethesda)">
        <title>A reference genome for the long-term kleptoplast-retaining sea slug Elysia crispata morphotype clarki.</title>
        <authorList>
            <person name="Eastman K.E."/>
            <person name="Pendleton A.L."/>
            <person name="Shaikh M.A."/>
            <person name="Suttiyut T."/>
            <person name="Ogas R."/>
            <person name="Tomko P."/>
            <person name="Gavelis G."/>
            <person name="Widhalm J.R."/>
            <person name="Wisecaver J.H."/>
        </authorList>
    </citation>
    <scope>NUCLEOTIDE SEQUENCE</scope>
    <source>
        <strain evidence="17">ECLA1</strain>
    </source>
</reference>
<comment type="subcellular location">
    <subcellularLocation>
        <location evidence="1 12">Nucleus</location>
    </subcellularLocation>
</comment>
<evidence type="ECO:0000256" key="5">
    <source>
        <dbReference type="ARBA" id="ARBA00022722"/>
    </source>
</evidence>
<keyword evidence="8" id="KW-0378">Hydrolase</keyword>
<evidence type="ECO:0000256" key="3">
    <source>
        <dbReference type="ARBA" id="ARBA00018439"/>
    </source>
</evidence>
<feature type="compositionally biased region" description="Polar residues" evidence="14">
    <location>
        <begin position="193"/>
        <end position="206"/>
    </location>
</feature>
<gene>
    <name evidence="17" type="ORF">RRG08_058257</name>
</gene>
<protein>
    <recommendedName>
        <fullName evidence="3 12">RNA-binding protein NOB1</fullName>
    </recommendedName>
</protein>
<evidence type="ECO:0000256" key="4">
    <source>
        <dbReference type="ARBA" id="ARBA00022553"/>
    </source>
</evidence>
<evidence type="ECO:0000313" key="18">
    <source>
        <dbReference type="Proteomes" id="UP001283361"/>
    </source>
</evidence>
<keyword evidence="5" id="KW-0540">Nuclease</keyword>
<evidence type="ECO:0000259" key="16">
    <source>
        <dbReference type="Pfam" id="PF17146"/>
    </source>
</evidence>
<keyword evidence="10 12" id="KW-0539">Nucleus</keyword>
<keyword evidence="18" id="KW-1185">Reference proteome</keyword>
<evidence type="ECO:0000313" key="17">
    <source>
        <dbReference type="EMBL" id="KAK3757943.1"/>
    </source>
</evidence>
<evidence type="ECO:0000256" key="6">
    <source>
        <dbReference type="ARBA" id="ARBA00022723"/>
    </source>
</evidence>
<keyword evidence="9 12" id="KW-0862">Zinc</keyword>
<evidence type="ECO:0000256" key="7">
    <source>
        <dbReference type="ARBA" id="ARBA00022771"/>
    </source>
</evidence>
<dbReference type="GO" id="GO:0008270">
    <property type="term" value="F:zinc ion binding"/>
    <property type="evidence" value="ECO:0007669"/>
    <property type="project" value="UniProtKB-KW"/>
</dbReference>
<evidence type="ECO:0000256" key="10">
    <source>
        <dbReference type="ARBA" id="ARBA00023242"/>
    </source>
</evidence>
<feature type="compositionally biased region" description="Basic and acidic residues" evidence="14">
    <location>
        <begin position="207"/>
        <end position="217"/>
    </location>
</feature>
<feature type="binding site" evidence="13">
    <location>
        <position position="318"/>
    </location>
    <ligand>
        <name>Zn(2+)</name>
        <dbReference type="ChEBI" id="CHEBI:29105"/>
    </ligand>
</feature>
<dbReference type="PANTHER" id="PTHR12814:SF2">
    <property type="entry name" value="RNA-BINDING PROTEIN NOB1"/>
    <property type="match status" value="1"/>
</dbReference>
<dbReference type="InterPro" id="IPR036283">
    <property type="entry name" value="NOB1_Zf-like_sf"/>
</dbReference>
<evidence type="ECO:0000256" key="11">
    <source>
        <dbReference type="ARBA" id="ARBA00045628"/>
    </source>
</evidence>
<dbReference type="GO" id="GO:0004521">
    <property type="term" value="F:RNA endonuclease activity"/>
    <property type="evidence" value="ECO:0007669"/>
    <property type="project" value="UniProtKB-UniRule"/>
</dbReference>
<evidence type="ECO:0000259" key="15">
    <source>
        <dbReference type="Pfam" id="PF08772"/>
    </source>
</evidence>
<dbReference type="FunFam" id="3.40.50.1010:FF:000018">
    <property type="entry name" value="RNA-binding protein NOB1"/>
    <property type="match status" value="1"/>
</dbReference>
<dbReference type="InterPro" id="IPR033411">
    <property type="entry name" value="Ribonuclease_PIN"/>
</dbReference>
<feature type="region of interest" description="Disordered" evidence="14">
    <location>
        <begin position="419"/>
        <end position="445"/>
    </location>
</feature>
<sequence length="445" mass="49749">MAPKIQHVVADAGAFIRNAPLRDIAENIYTVPEVIAESCDRATRRRLKTFPLDIKFKEPSGDSVLLITDFAKKTGDYNSLSAVDLKVLALTYDLEKQLKGVSHLRKEPAKNPQWTGGSYSVSQSNTTFKQYKDGEALPSNLIGEQRLDEESDEEDFYDATELLDDAEKDEKEEMLAENTDLSGGHESNKHSDINNCGLTTNITYEKNTGEKEYNKEDTIEEDLDDGEDDDDDDDDDDEGWITPANISDVKRSMGLDTVSSSHVSVGCLTTDFAMQNVMIQMGLNVLSVDGMLIKRAKSYVLRCYGCMKITKDTSKQFCPHCGNKTLKRLSTSIDEDGTVRYWLAKNYTVRTRGSKYSLPKPQGGKHALNPVLCADQPMPHQRPSKKAMQKVDILSDDIVAGSSPFRVNDVTSRAAQLGIRNKHPPQWAKRNPNEGRRKVNKRKGK</sequence>
<keyword evidence="4" id="KW-0597">Phosphoprotein</keyword>
<dbReference type="Pfam" id="PF17146">
    <property type="entry name" value="PIN_6"/>
    <property type="match status" value="1"/>
</dbReference>
<dbReference type="InterPro" id="IPR039907">
    <property type="entry name" value="NOB1"/>
</dbReference>
<feature type="binding site" evidence="13">
    <location>
        <position position="306"/>
    </location>
    <ligand>
        <name>Zn(2+)</name>
        <dbReference type="ChEBI" id="CHEBI:29105"/>
    </ligand>
</feature>
<evidence type="ECO:0000256" key="2">
    <source>
        <dbReference type="ARBA" id="ARBA00005858"/>
    </source>
</evidence>
<dbReference type="AlphaFoldDB" id="A0AAE0YVB6"/>
<evidence type="ECO:0000256" key="13">
    <source>
        <dbReference type="PIRSR" id="PIRSR037125-1"/>
    </source>
</evidence>
<feature type="binding site" evidence="13">
    <location>
        <position position="321"/>
    </location>
    <ligand>
        <name>Zn(2+)</name>
        <dbReference type="ChEBI" id="CHEBI:29105"/>
    </ligand>
</feature>
<dbReference type="InterPro" id="IPR017117">
    <property type="entry name" value="Nob1_euk"/>
</dbReference>
<feature type="region of interest" description="Disordered" evidence="14">
    <location>
        <begin position="171"/>
        <end position="245"/>
    </location>
</feature>
<dbReference type="GO" id="GO:0030490">
    <property type="term" value="P:maturation of SSU-rRNA"/>
    <property type="evidence" value="ECO:0007669"/>
    <property type="project" value="TreeGrafter"/>
</dbReference>
<accession>A0AAE0YVB6</accession>
<evidence type="ECO:0000256" key="14">
    <source>
        <dbReference type="SAM" id="MobiDB-lite"/>
    </source>
</evidence>
<dbReference type="Gene3D" id="6.20.210.10">
    <property type="entry name" value="Nin one binding (NOB1), Zn-ribbon-like"/>
    <property type="match status" value="1"/>
</dbReference>
<proteinExistence type="inferred from homology"/>